<name>A0A8J8T7K2_HALGN</name>
<dbReference type="Pfam" id="PF13087">
    <property type="entry name" value="AAA_12"/>
    <property type="match status" value="1"/>
</dbReference>
<evidence type="ECO:0000256" key="1">
    <source>
        <dbReference type="SAM" id="MobiDB-lite"/>
    </source>
</evidence>
<accession>A0A8J8T7K2</accession>
<feature type="compositionally biased region" description="Low complexity" evidence="1">
    <location>
        <begin position="489"/>
        <end position="498"/>
    </location>
</feature>
<feature type="region of interest" description="Disordered" evidence="1">
    <location>
        <begin position="409"/>
        <end position="513"/>
    </location>
</feature>
<sequence length="513" mass="57765">MLVLEPSLEPAPLPIALQSQCFFNQAKLAIERAAAENPQAIDQVKIYQDIFKGSEFIVSTFDTLAEVIATPLIESFMSDVQTVIVDDAHSQVEPETLLCLSSLNPAQLILVGSDDLPRALCHSQDNCKATHYNKSVFTRMIEREYPTIELKHQVRLRKLMADLFIKVFNERQFTIEAPSANRLPLLVDPNLSNAMRRVLVMDLLYLKEFKQDVFRSDFDEFTFTMFMLLDVTRQLAEKDEGLRMVQSDRVRMNRAFGGSLRSKIGIIVPFERSVQAFNQLFDEAMRAKLGIISEDEIFVGTPDMFRGVDKDIIIITGVRNSVVDGLGQLDEAEYVKLALTRARHFVWMVCSSITLIGQNTPGASLINTFIRGSRTISVGGMQNYYEFSDFRDWKSGGLSAIIQKMFKASAKPSNGTSPNPRGERRGDGTSANRRREGAGEAPQSFKPPHAQRLPPTGMNRQQQLEQLLMSRSYHRANPLQGGRRAQPEGNNSNGAGNNNRRKGPEERDWKDIQ</sequence>
<feature type="compositionally biased region" description="Basic and acidic residues" evidence="1">
    <location>
        <begin position="502"/>
        <end position="513"/>
    </location>
</feature>
<dbReference type="AlphaFoldDB" id="A0A8J8T7K2"/>
<reference evidence="3" key="1">
    <citation type="submission" date="2019-06" db="EMBL/GenBank/DDBJ databases">
        <authorList>
            <person name="Zheng W."/>
        </authorList>
    </citation>
    <scope>NUCLEOTIDE SEQUENCE</scope>
    <source>
        <strain evidence="3">QDHG01</strain>
    </source>
</reference>
<dbReference type="Proteomes" id="UP000785679">
    <property type="component" value="Unassembled WGS sequence"/>
</dbReference>
<evidence type="ECO:0000259" key="2">
    <source>
        <dbReference type="Pfam" id="PF13087"/>
    </source>
</evidence>
<evidence type="ECO:0000313" key="4">
    <source>
        <dbReference type="Proteomes" id="UP000785679"/>
    </source>
</evidence>
<feature type="domain" description="DNA2/NAM7 helicase-like C-terminal" evidence="2">
    <location>
        <begin position="132"/>
        <end position="352"/>
    </location>
</feature>
<dbReference type="SUPFAM" id="SSF52540">
    <property type="entry name" value="P-loop containing nucleoside triphosphate hydrolases"/>
    <property type="match status" value="1"/>
</dbReference>
<organism evidence="3 4">
    <name type="scientific">Halteria grandinella</name>
    <dbReference type="NCBI Taxonomy" id="5974"/>
    <lineage>
        <taxon>Eukaryota</taxon>
        <taxon>Sar</taxon>
        <taxon>Alveolata</taxon>
        <taxon>Ciliophora</taxon>
        <taxon>Intramacronucleata</taxon>
        <taxon>Spirotrichea</taxon>
        <taxon>Stichotrichia</taxon>
        <taxon>Sporadotrichida</taxon>
        <taxon>Halteriidae</taxon>
        <taxon>Halteria</taxon>
    </lineage>
</organism>
<dbReference type="Gene3D" id="3.40.50.300">
    <property type="entry name" value="P-loop containing nucleotide triphosphate hydrolases"/>
    <property type="match status" value="2"/>
</dbReference>
<dbReference type="OrthoDB" id="6513042at2759"/>
<feature type="compositionally biased region" description="Basic and acidic residues" evidence="1">
    <location>
        <begin position="421"/>
        <end position="438"/>
    </location>
</feature>
<dbReference type="InterPro" id="IPR041679">
    <property type="entry name" value="DNA2/NAM7-like_C"/>
</dbReference>
<keyword evidence="4" id="KW-1185">Reference proteome</keyword>
<evidence type="ECO:0000313" key="3">
    <source>
        <dbReference type="EMBL" id="TNV84620.1"/>
    </source>
</evidence>
<dbReference type="EMBL" id="RRYP01002582">
    <property type="protein sequence ID" value="TNV84620.1"/>
    <property type="molecule type" value="Genomic_DNA"/>
</dbReference>
<dbReference type="PANTHER" id="PTHR10887:SF495">
    <property type="entry name" value="HELICASE SENATAXIN ISOFORM X1-RELATED"/>
    <property type="match status" value="1"/>
</dbReference>
<dbReference type="PANTHER" id="PTHR10887">
    <property type="entry name" value="DNA2/NAM7 HELICASE FAMILY"/>
    <property type="match status" value="1"/>
</dbReference>
<protein>
    <recommendedName>
        <fullName evidence="2">DNA2/NAM7 helicase-like C-terminal domain-containing protein</fullName>
    </recommendedName>
</protein>
<gene>
    <name evidence="3" type="ORF">FGO68_gene14249</name>
</gene>
<proteinExistence type="predicted"/>
<dbReference type="InterPro" id="IPR027417">
    <property type="entry name" value="P-loop_NTPase"/>
</dbReference>
<comment type="caution">
    <text evidence="3">The sequence shown here is derived from an EMBL/GenBank/DDBJ whole genome shotgun (WGS) entry which is preliminary data.</text>
</comment>
<dbReference type="InterPro" id="IPR045055">
    <property type="entry name" value="DNA2/NAM7-like"/>
</dbReference>